<feature type="transmembrane region" description="Helical" evidence="2">
    <location>
        <begin position="90"/>
        <end position="113"/>
    </location>
</feature>
<keyword evidence="2" id="KW-0472">Membrane</keyword>
<feature type="transmembrane region" description="Helical" evidence="2">
    <location>
        <begin position="56"/>
        <end position="78"/>
    </location>
</feature>
<sequence>MTKGVNGAKRPNGVEGAKGNRAAKRAKANKARKGGVGAKPVKAPNWFARRSGWQQAGLVLGGTAAGVGAHLLLWATAIPEVGAVVGRVPVLSTVVGWLFAGGAFAALGVLALNHDSVGPAALRRLKIVAGVWAVVGLLCIPTGFANDVVLPIDYWAGVYAGAYGVAAVPLVFFVVTLLWALTVKVLRIKNSDPTNKPVGWVLIAYSALLLVWGSSLLRM</sequence>
<feature type="transmembrane region" description="Helical" evidence="2">
    <location>
        <begin position="125"/>
        <end position="144"/>
    </location>
</feature>
<keyword evidence="4" id="KW-1185">Reference proteome</keyword>
<accession>K0K727</accession>
<dbReference type="Proteomes" id="UP000006281">
    <property type="component" value="Chromosome"/>
</dbReference>
<evidence type="ECO:0000313" key="4">
    <source>
        <dbReference type="Proteomes" id="UP000006281"/>
    </source>
</evidence>
<protein>
    <submittedName>
        <fullName evidence="3">Uncharacterized protein</fullName>
    </submittedName>
</protein>
<dbReference type="STRING" id="1179773.BN6_68790"/>
<evidence type="ECO:0000256" key="1">
    <source>
        <dbReference type="SAM" id="MobiDB-lite"/>
    </source>
</evidence>
<gene>
    <name evidence="3" type="ordered locus">BN6_68790</name>
</gene>
<keyword evidence="2" id="KW-1133">Transmembrane helix</keyword>
<feature type="region of interest" description="Disordered" evidence="1">
    <location>
        <begin position="1"/>
        <end position="38"/>
    </location>
</feature>
<proteinExistence type="predicted"/>
<evidence type="ECO:0000256" key="2">
    <source>
        <dbReference type="SAM" id="Phobius"/>
    </source>
</evidence>
<reference evidence="3 4" key="1">
    <citation type="journal article" date="2012" name="BMC Genomics">
        <title>Complete genome sequence of Saccharothrix espanaensis DSM 44229T and comparison to the other completely sequenced Pseudonocardiaceae.</title>
        <authorList>
            <person name="Strobel T."/>
            <person name="Al-Dilaimi A."/>
            <person name="Blom J."/>
            <person name="Gessner A."/>
            <person name="Kalinowski J."/>
            <person name="Luzhetska M."/>
            <person name="Puhler A."/>
            <person name="Szczepanowski R."/>
            <person name="Bechthold A."/>
            <person name="Ruckert C."/>
        </authorList>
    </citation>
    <scope>NUCLEOTIDE SEQUENCE [LARGE SCALE GENOMIC DNA]</scope>
    <source>
        <strain evidence="4">ATCC 51144 / DSM 44229 / JCM 9112 / NBRC 15066 / NRRL 15764</strain>
    </source>
</reference>
<dbReference type="eggNOG" id="ENOG5030VDW">
    <property type="taxonomic scope" value="Bacteria"/>
</dbReference>
<evidence type="ECO:0000313" key="3">
    <source>
        <dbReference type="EMBL" id="CCH34116.1"/>
    </source>
</evidence>
<feature type="transmembrane region" description="Helical" evidence="2">
    <location>
        <begin position="198"/>
        <end position="217"/>
    </location>
</feature>
<dbReference type="PATRIC" id="fig|1179773.3.peg.6950"/>
<dbReference type="EMBL" id="HE804045">
    <property type="protein sequence ID" value="CCH34116.1"/>
    <property type="molecule type" value="Genomic_DNA"/>
</dbReference>
<keyword evidence="2" id="KW-0812">Transmembrane</keyword>
<dbReference type="KEGG" id="sesp:BN6_68790"/>
<feature type="transmembrane region" description="Helical" evidence="2">
    <location>
        <begin position="156"/>
        <end position="186"/>
    </location>
</feature>
<organism evidence="3 4">
    <name type="scientific">Saccharothrix espanaensis (strain ATCC 51144 / DSM 44229 / JCM 9112 / NBRC 15066 / NRRL 15764)</name>
    <dbReference type="NCBI Taxonomy" id="1179773"/>
    <lineage>
        <taxon>Bacteria</taxon>
        <taxon>Bacillati</taxon>
        <taxon>Actinomycetota</taxon>
        <taxon>Actinomycetes</taxon>
        <taxon>Pseudonocardiales</taxon>
        <taxon>Pseudonocardiaceae</taxon>
        <taxon>Saccharothrix</taxon>
    </lineage>
</organism>
<dbReference type="AlphaFoldDB" id="K0K727"/>
<name>K0K727_SACES</name>
<dbReference type="HOGENOM" id="CLU_1286481_0_0_11"/>
<feature type="compositionally biased region" description="Basic residues" evidence="1">
    <location>
        <begin position="21"/>
        <end position="33"/>
    </location>
</feature>